<keyword evidence="3" id="KW-0732">Signal</keyword>
<evidence type="ECO:0000313" key="5">
    <source>
        <dbReference type="EMBL" id="MDD1946662.1"/>
    </source>
</evidence>
<proteinExistence type="predicted"/>
<feature type="signal peptide" evidence="3">
    <location>
        <begin position="1"/>
        <end position="27"/>
    </location>
</feature>
<dbReference type="InterPro" id="IPR028203">
    <property type="entry name" value="PSII_CF48-like_dom"/>
</dbReference>
<keyword evidence="2" id="KW-0604">Photosystem II</keyword>
<evidence type="ECO:0000256" key="1">
    <source>
        <dbReference type="ARBA" id="ARBA00022531"/>
    </source>
</evidence>
<reference evidence="5" key="1">
    <citation type="submission" date="2022-07" db="EMBL/GenBank/DDBJ databases">
        <title>Draft genome of Pseudomonas carnis strain LP isolated from cheese.</title>
        <authorList>
            <person name="Wolfe B.E."/>
        </authorList>
    </citation>
    <scope>NUCLEOTIDE SEQUENCE</scope>
    <source>
        <strain evidence="5">LP</strain>
    </source>
</reference>
<organism evidence="5 6">
    <name type="scientific">Pseudomonas carnis</name>
    <dbReference type="NCBI Taxonomy" id="2487355"/>
    <lineage>
        <taxon>Bacteria</taxon>
        <taxon>Pseudomonadati</taxon>
        <taxon>Pseudomonadota</taxon>
        <taxon>Gammaproteobacteria</taxon>
        <taxon>Pseudomonadales</taxon>
        <taxon>Pseudomonadaceae</taxon>
        <taxon>Pseudomonas</taxon>
    </lineage>
</organism>
<feature type="chain" id="PRO_5045918020" evidence="3">
    <location>
        <begin position="28"/>
        <end position="326"/>
    </location>
</feature>
<name>A0ABT5RMM9_9PSED</name>
<evidence type="ECO:0000313" key="6">
    <source>
        <dbReference type="Proteomes" id="UP001150614"/>
    </source>
</evidence>
<dbReference type="Proteomes" id="UP001150614">
    <property type="component" value="Unassembled WGS sequence"/>
</dbReference>
<accession>A0ABT5RMM9</accession>
<dbReference type="SUPFAM" id="SSF110296">
    <property type="entry name" value="Oligoxyloglucan reducing end-specific cellobiohydrolase"/>
    <property type="match status" value="1"/>
</dbReference>
<gene>
    <name evidence="5" type="ORF">NMG11_22820</name>
</gene>
<dbReference type="EMBL" id="JANCLL010000031">
    <property type="protein sequence ID" value="MDD1946662.1"/>
    <property type="molecule type" value="Genomic_DNA"/>
</dbReference>
<keyword evidence="6" id="KW-1185">Reference proteome</keyword>
<keyword evidence="1" id="KW-0602">Photosynthesis</keyword>
<comment type="caution">
    <text evidence="5">The sequence shown here is derived from an EMBL/GenBank/DDBJ whole genome shotgun (WGS) entry which is preliminary data.</text>
</comment>
<evidence type="ECO:0000259" key="4">
    <source>
        <dbReference type="Pfam" id="PF14870"/>
    </source>
</evidence>
<dbReference type="InterPro" id="IPR015943">
    <property type="entry name" value="WD40/YVTN_repeat-like_dom_sf"/>
</dbReference>
<protein>
    <submittedName>
        <fullName evidence="5">YCF48-related protein</fullName>
    </submittedName>
</protein>
<dbReference type="PANTHER" id="PTHR47199:SF2">
    <property type="entry name" value="PHOTOSYSTEM II STABILITY_ASSEMBLY FACTOR HCF136, CHLOROPLASTIC"/>
    <property type="match status" value="1"/>
</dbReference>
<feature type="domain" description="Photosynthesis system II assembly factor Ycf48/Hcf136-like" evidence="4">
    <location>
        <begin position="83"/>
        <end position="171"/>
    </location>
</feature>
<dbReference type="PANTHER" id="PTHR47199">
    <property type="entry name" value="PHOTOSYSTEM II STABILITY/ASSEMBLY FACTOR HCF136, CHLOROPLASTIC"/>
    <property type="match status" value="1"/>
</dbReference>
<dbReference type="Gene3D" id="2.130.10.10">
    <property type="entry name" value="YVTN repeat-like/Quinoprotein amine dehydrogenase"/>
    <property type="match status" value="1"/>
</dbReference>
<evidence type="ECO:0000256" key="2">
    <source>
        <dbReference type="ARBA" id="ARBA00023276"/>
    </source>
</evidence>
<evidence type="ECO:0000256" key="3">
    <source>
        <dbReference type="SAM" id="SignalP"/>
    </source>
</evidence>
<sequence length="326" mass="34887">MKTLSNRSGIAFAIAAAALTTSAASYADLVSPLQPTPASLSPIATQAPMLAATWAGQRAVSVGGNGIILLSDNRGKSFRQAQWVPISSTLTGVSFADAKSGWAVGHWGAILATTDGGQKWQTQRLVVTEDRPLFAVHFFNDKRGVAVGLWSLVLTTQDSGETWVEQKLNPKDKALSDLNLLNLFPGTKSDIYATSERGRLLHSRDAGSTWEYLNTGYEGSLWCGTQLSDGTLLVGGQRGTLLRSEDAGKSWVRVQLDRTGSITSIDTNGIEVIAIGLDGLRMQSLDGGRTFKDAKDPSEESLTAALATQEGKWLLFSRHGVVHNVE</sequence>
<dbReference type="Pfam" id="PF14870">
    <property type="entry name" value="PSII_BNR"/>
    <property type="match status" value="1"/>
</dbReference>
<dbReference type="CDD" id="cd15482">
    <property type="entry name" value="Sialidase_non-viral"/>
    <property type="match status" value="1"/>
</dbReference>